<dbReference type="Proteomes" id="UP000095149">
    <property type="component" value="Unassembled WGS sequence"/>
</dbReference>
<dbReference type="AlphaFoldDB" id="A0A1E3KEB2"/>
<evidence type="ECO:0000313" key="2">
    <source>
        <dbReference type="EMBL" id="ODO11444.1"/>
    </source>
</evidence>
<proteinExistence type="predicted"/>
<comment type="caution">
    <text evidence="2">The sequence shown here is derived from an EMBL/GenBank/DDBJ whole genome shotgun (WGS) entry which is preliminary data.</text>
</comment>
<organism evidence="2 3">
    <name type="scientific">Cryptococcus amylolentus CBS 6273</name>
    <dbReference type="NCBI Taxonomy" id="1296118"/>
    <lineage>
        <taxon>Eukaryota</taxon>
        <taxon>Fungi</taxon>
        <taxon>Dikarya</taxon>
        <taxon>Basidiomycota</taxon>
        <taxon>Agaricomycotina</taxon>
        <taxon>Tremellomycetes</taxon>
        <taxon>Tremellales</taxon>
        <taxon>Cryptococcaceae</taxon>
        <taxon>Cryptococcus</taxon>
    </lineage>
</organism>
<protein>
    <submittedName>
        <fullName evidence="2">Uncharacterized protein</fullName>
    </submittedName>
</protein>
<name>A0A1E3KEB2_9TREE</name>
<evidence type="ECO:0000256" key="1">
    <source>
        <dbReference type="SAM" id="MobiDB-lite"/>
    </source>
</evidence>
<dbReference type="OrthoDB" id="10401775at2759"/>
<accession>A0A1E3KEB2</accession>
<feature type="region of interest" description="Disordered" evidence="1">
    <location>
        <begin position="30"/>
        <end position="70"/>
    </location>
</feature>
<evidence type="ECO:0000313" key="3">
    <source>
        <dbReference type="Proteomes" id="UP000095149"/>
    </source>
</evidence>
<feature type="compositionally biased region" description="Polar residues" evidence="1">
    <location>
        <begin position="40"/>
        <end position="51"/>
    </location>
</feature>
<gene>
    <name evidence="2" type="ORF">I350_00224</name>
</gene>
<reference evidence="2 3" key="1">
    <citation type="submission" date="2016-06" db="EMBL/GenBank/DDBJ databases">
        <title>Evolution of pathogenesis and genome organization in the Tremellales.</title>
        <authorList>
            <person name="Cuomo C."/>
            <person name="Litvintseva A."/>
            <person name="Heitman J."/>
            <person name="Chen Y."/>
            <person name="Sun S."/>
            <person name="Springer D."/>
            <person name="Dromer F."/>
            <person name="Young S."/>
            <person name="Zeng Q."/>
            <person name="Chapman S."/>
            <person name="Gujja S."/>
            <person name="Saif S."/>
            <person name="Birren B."/>
        </authorList>
    </citation>
    <scope>NUCLEOTIDE SEQUENCE [LARGE SCALE GENOMIC DNA]</scope>
    <source>
        <strain evidence="2 3">CBS 6273</strain>
    </source>
</reference>
<sequence length="70" mass="7465">MSDGQSQPDEDCSWAENIVDLTAAPEIEYQGSQPGEAASKPSTTVPQSLPENDSVKGDLQSIVDDEGERN</sequence>
<dbReference type="EMBL" id="MEKH01000001">
    <property type="protein sequence ID" value="ODO11444.1"/>
    <property type="molecule type" value="Genomic_DNA"/>
</dbReference>